<name>A0ABY6CQE3_9BACT</name>
<evidence type="ECO:0000256" key="7">
    <source>
        <dbReference type="ARBA" id="ARBA00023237"/>
    </source>
</evidence>
<comment type="similarity">
    <text evidence="2">Belongs to the outer membrane factor (OMF) (TC 1.B.17) family.</text>
</comment>
<dbReference type="InterPro" id="IPR003423">
    <property type="entry name" value="OMP_efflux"/>
</dbReference>
<gene>
    <name evidence="8" type="ORF">N6H18_02030</name>
</gene>
<keyword evidence="7" id="KW-0998">Cell outer membrane</keyword>
<proteinExistence type="inferred from homology"/>
<evidence type="ECO:0000313" key="8">
    <source>
        <dbReference type="EMBL" id="UXP32741.1"/>
    </source>
</evidence>
<evidence type="ECO:0000313" key="9">
    <source>
        <dbReference type="Proteomes" id="UP001065174"/>
    </source>
</evidence>
<dbReference type="InterPro" id="IPR051906">
    <property type="entry name" value="TolC-like"/>
</dbReference>
<accession>A0ABY6CQE3</accession>
<dbReference type="EMBL" id="CP106679">
    <property type="protein sequence ID" value="UXP32741.1"/>
    <property type="molecule type" value="Genomic_DNA"/>
</dbReference>
<evidence type="ECO:0000256" key="6">
    <source>
        <dbReference type="ARBA" id="ARBA00023136"/>
    </source>
</evidence>
<dbReference type="Gene3D" id="1.20.1600.10">
    <property type="entry name" value="Outer membrane efflux proteins (OEP)"/>
    <property type="match status" value="1"/>
</dbReference>
<keyword evidence="3" id="KW-0813">Transport</keyword>
<evidence type="ECO:0000256" key="4">
    <source>
        <dbReference type="ARBA" id="ARBA00022452"/>
    </source>
</evidence>
<evidence type="ECO:0000256" key="2">
    <source>
        <dbReference type="ARBA" id="ARBA00007613"/>
    </source>
</evidence>
<evidence type="ECO:0000256" key="3">
    <source>
        <dbReference type="ARBA" id="ARBA00022448"/>
    </source>
</evidence>
<sequence length="434" mass="49429">MKYKLSAVWILVVMAVIDVSAQNTYSLEQCIDFALENKPDMERTLIDERIGHHEINASLSAWLPQISANYALTDNLKLASTAFGDQVVQIGQNYTSSIALRADQTLYSNEVFLASKAAKYSKTQLQQNVTETKINTVVQISKAFYDILLTREQLNILNGNIIRQQKQYNDSRAQYDNGIVDKTDYQRASITLANTKSAKKRTEESLTTKFAYLKQLMGFPVEQDLNLDYDTKDILQTEILLDTTQNLAIENRIEYRQLQTDKELLRLNTSYYQMGLIPKISAYANYSPQYFNNNFADLYNTNYSTSSIGLTASIPIFTGNKRNQQIKIAKLQEERLDVTLEDTKRAMNTEYVAALASYKSDYMDMTTLKSNADLADDVYSTIKLQYDEGIKTYLEVIVAENELQTAQLNYLNAVFQLLSSKLDFQKAIGTIEIN</sequence>
<comment type="subcellular location">
    <subcellularLocation>
        <location evidence="1">Cell outer membrane</location>
    </subcellularLocation>
</comment>
<keyword evidence="6" id="KW-0472">Membrane</keyword>
<evidence type="ECO:0000256" key="5">
    <source>
        <dbReference type="ARBA" id="ARBA00022692"/>
    </source>
</evidence>
<dbReference type="PANTHER" id="PTHR30026">
    <property type="entry name" value="OUTER MEMBRANE PROTEIN TOLC"/>
    <property type="match status" value="1"/>
</dbReference>
<dbReference type="SUPFAM" id="SSF56954">
    <property type="entry name" value="Outer membrane efflux proteins (OEP)"/>
    <property type="match status" value="1"/>
</dbReference>
<protein>
    <submittedName>
        <fullName evidence="8">TolC family protein</fullName>
    </submittedName>
</protein>
<dbReference type="PANTHER" id="PTHR30026:SF20">
    <property type="entry name" value="OUTER MEMBRANE PROTEIN TOLC"/>
    <property type="match status" value="1"/>
</dbReference>
<reference evidence="8" key="1">
    <citation type="submission" date="2022-09" db="EMBL/GenBank/DDBJ databases">
        <title>Comparative genomics and taxonomic characterization of three novel marine species of genus Reichenbachiella exhibiting antioxidant and polysaccharide degradation activities.</title>
        <authorList>
            <person name="Muhammad N."/>
            <person name="Lee Y.-J."/>
            <person name="Ko J."/>
            <person name="Kim S.-G."/>
        </authorList>
    </citation>
    <scope>NUCLEOTIDE SEQUENCE</scope>
    <source>
        <strain evidence="8">BKB1-1</strain>
    </source>
</reference>
<keyword evidence="4" id="KW-1134">Transmembrane beta strand</keyword>
<keyword evidence="9" id="KW-1185">Reference proteome</keyword>
<dbReference type="Pfam" id="PF02321">
    <property type="entry name" value="OEP"/>
    <property type="match status" value="2"/>
</dbReference>
<dbReference type="Proteomes" id="UP001065174">
    <property type="component" value="Chromosome"/>
</dbReference>
<evidence type="ECO:0000256" key="1">
    <source>
        <dbReference type="ARBA" id="ARBA00004442"/>
    </source>
</evidence>
<organism evidence="8 9">
    <name type="scientific">Reichenbachiella agarivorans</name>
    <dbReference type="NCBI Taxonomy" id="2979464"/>
    <lineage>
        <taxon>Bacteria</taxon>
        <taxon>Pseudomonadati</taxon>
        <taxon>Bacteroidota</taxon>
        <taxon>Cytophagia</taxon>
        <taxon>Cytophagales</taxon>
        <taxon>Reichenbachiellaceae</taxon>
        <taxon>Reichenbachiella</taxon>
    </lineage>
</organism>
<keyword evidence="5" id="KW-0812">Transmembrane</keyword>
<dbReference type="RefSeq" id="WP_262310176.1">
    <property type="nucleotide sequence ID" value="NZ_CP106679.1"/>
</dbReference>